<name>A0ABX8JGN2_9BACT</name>
<dbReference type="Pfam" id="PF01522">
    <property type="entry name" value="Polysacc_deac_1"/>
    <property type="match status" value="2"/>
</dbReference>
<proteinExistence type="predicted"/>
<feature type="domain" description="NodB homology" evidence="1">
    <location>
        <begin position="211"/>
        <end position="280"/>
    </location>
</feature>
<sequence>MRQVKNSIKTAIVGNRMLRGMLNSATGDFPKIFVYHRFARSRQPGSDALAVDEFIWQLEQLRSGFDVMTVAACLGHFERHGRWPKQSAIVTVDDGYRDFYDIAFPELAKRGLPATFYVTTGFIDRHVWLWPDMLEHAFSVTHADSLTLDLGDGVASFPLHGGDAKRQAWSAVSSRCLKVADHERKALIGSVLAQLGVVLQPHPPSEYEAVTWDQLRDIGSHGIEIGSHTVSHPILSRVPLEELDREVRLSKRRLEEQLGCEVSTFCYPNSSPHDINEAVLGSVRQHYAGAVFGIDLKRWDRHMLPRMGVTEDREDFLWKLYGGESLTGG</sequence>
<organism evidence="2 3">
    <name type="scientific">Geomonas diazotrophica</name>
    <dbReference type="NCBI Taxonomy" id="2843197"/>
    <lineage>
        <taxon>Bacteria</taxon>
        <taxon>Pseudomonadati</taxon>
        <taxon>Thermodesulfobacteriota</taxon>
        <taxon>Desulfuromonadia</taxon>
        <taxon>Geobacterales</taxon>
        <taxon>Geobacteraceae</taxon>
        <taxon>Geomonas</taxon>
    </lineage>
</organism>
<dbReference type="CDD" id="cd10918">
    <property type="entry name" value="CE4_NodB_like_5s_6s"/>
    <property type="match status" value="1"/>
</dbReference>
<reference evidence="2 3" key="1">
    <citation type="submission" date="2021-06" db="EMBL/GenBank/DDBJ databases">
        <title>Gemonas diversity in paddy soil.</title>
        <authorList>
            <person name="Liu G."/>
        </authorList>
    </citation>
    <scope>NUCLEOTIDE SEQUENCE [LARGE SCALE GENOMIC DNA]</scope>
    <source>
        <strain evidence="2 3">RG29</strain>
    </source>
</reference>
<dbReference type="Proteomes" id="UP000683493">
    <property type="component" value="Chromosome"/>
</dbReference>
<accession>A0ABX8JGN2</accession>
<dbReference type="InterPro" id="IPR051398">
    <property type="entry name" value="Polysacch_Deacetylase"/>
</dbReference>
<keyword evidence="3" id="KW-1185">Reference proteome</keyword>
<dbReference type="PANTHER" id="PTHR34216:SF3">
    <property type="entry name" value="POLY-BETA-1,6-N-ACETYL-D-GLUCOSAMINE N-DEACETYLASE"/>
    <property type="match status" value="1"/>
</dbReference>
<protein>
    <submittedName>
        <fullName evidence="2">Polysaccharide deacetylase family protein</fullName>
    </submittedName>
</protein>
<evidence type="ECO:0000313" key="2">
    <source>
        <dbReference type="EMBL" id="QWV95847.1"/>
    </source>
</evidence>
<gene>
    <name evidence="2" type="ORF">KP005_10610</name>
</gene>
<dbReference type="PANTHER" id="PTHR34216">
    <property type="match status" value="1"/>
</dbReference>
<evidence type="ECO:0000313" key="3">
    <source>
        <dbReference type="Proteomes" id="UP000683493"/>
    </source>
</evidence>
<dbReference type="EMBL" id="CP076724">
    <property type="protein sequence ID" value="QWV95847.1"/>
    <property type="molecule type" value="Genomic_DNA"/>
</dbReference>
<dbReference type="InterPro" id="IPR002509">
    <property type="entry name" value="NODB_dom"/>
</dbReference>
<evidence type="ECO:0000259" key="1">
    <source>
        <dbReference type="Pfam" id="PF01522"/>
    </source>
</evidence>
<feature type="domain" description="NodB homology" evidence="1">
    <location>
        <begin position="84"/>
        <end position="136"/>
    </location>
</feature>